<keyword evidence="3" id="KW-0732">Signal</keyword>
<evidence type="ECO:0000256" key="2">
    <source>
        <dbReference type="ARBA" id="ARBA00022801"/>
    </source>
</evidence>
<reference evidence="5 6" key="1">
    <citation type="submission" date="2014-07" db="EMBL/GenBank/DDBJ databases">
        <title>Genome of Chryseobacterium soli DSM 19298.</title>
        <authorList>
            <person name="Stropko S.J."/>
            <person name="Pipes S.E."/>
            <person name="Newman J."/>
        </authorList>
    </citation>
    <scope>NUCLEOTIDE SEQUENCE [LARGE SCALE GENOMIC DNA]</scope>
    <source>
        <strain evidence="5 6">DSM 19298</strain>
    </source>
</reference>
<dbReference type="GO" id="GO:0016788">
    <property type="term" value="F:hydrolase activity, acting on ester bonds"/>
    <property type="evidence" value="ECO:0007669"/>
    <property type="project" value="UniProtKB-ARBA"/>
</dbReference>
<dbReference type="PANTHER" id="PTHR43695:SF1">
    <property type="entry name" value="RHAMNOGALACTURONAN ACETYLESTERASE"/>
    <property type="match status" value="1"/>
</dbReference>
<dbReference type="STRING" id="445961.IW15_14300"/>
<dbReference type="OrthoDB" id="9807041at2"/>
<dbReference type="RefSeq" id="WP_034712289.1">
    <property type="nucleotide sequence ID" value="NZ_JPRH01000005.1"/>
</dbReference>
<proteinExistence type="inferred from homology"/>
<evidence type="ECO:0000256" key="3">
    <source>
        <dbReference type="SAM" id="SignalP"/>
    </source>
</evidence>
<dbReference type="InterPro" id="IPR037459">
    <property type="entry name" value="RhgT-like"/>
</dbReference>
<feature type="signal peptide" evidence="3">
    <location>
        <begin position="1"/>
        <end position="25"/>
    </location>
</feature>
<dbReference type="Pfam" id="PF13472">
    <property type="entry name" value="Lipase_GDSL_2"/>
    <property type="match status" value="1"/>
</dbReference>
<accession>A0A086A589</accession>
<sequence length="281" mass="32462">MKKTIYKILTFLFSALLLSACQSQKNVQKTTARQNKNVTHIYLIGDSTMADYTGDYEPGKDYMKVRYPITGWGQVFQPFFVKDSLAALRPGIKTDSVIVIDRAHGGRSTRTFFQEGRWRYVFEHLEPNDYVIMQFGHNDGSEKHTDRYINVQGYKEFLRLFVSQAKEKDANPVIVTPVARNYPWKDGKLQNVHGDYWQAALDIAKEMNVPYIDLNRLSMEYFTQKGQDYVTSHYFMNLPAGAYEAYPEGQKDNTHFQPEGAKVVASLVYKEFKNSTTTHKK</sequence>
<feature type="domain" description="SGNH hydrolase-type esterase" evidence="4">
    <location>
        <begin position="44"/>
        <end position="261"/>
    </location>
</feature>
<protein>
    <submittedName>
        <fullName evidence="5">GDSL family lipase</fullName>
    </submittedName>
</protein>
<dbReference type="Proteomes" id="UP000028705">
    <property type="component" value="Unassembled WGS sequence"/>
</dbReference>
<dbReference type="EMBL" id="JPRH01000005">
    <property type="protein sequence ID" value="KFF11853.1"/>
    <property type="molecule type" value="Genomic_DNA"/>
</dbReference>
<dbReference type="PROSITE" id="PS51257">
    <property type="entry name" value="PROKAR_LIPOPROTEIN"/>
    <property type="match status" value="1"/>
</dbReference>
<evidence type="ECO:0000313" key="6">
    <source>
        <dbReference type="Proteomes" id="UP000028705"/>
    </source>
</evidence>
<organism evidence="5 6">
    <name type="scientific">Chryseobacterium soli</name>
    <dbReference type="NCBI Taxonomy" id="445961"/>
    <lineage>
        <taxon>Bacteria</taxon>
        <taxon>Pseudomonadati</taxon>
        <taxon>Bacteroidota</taxon>
        <taxon>Flavobacteriia</taxon>
        <taxon>Flavobacteriales</taxon>
        <taxon>Weeksellaceae</taxon>
        <taxon>Chryseobacterium group</taxon>
        <taxon>Chryseobacterium</taxon>
    </lineage>
</organism>
<dbReference type="InterPro" id="IPR013830">
    <property type="entry name" value="SGNH_hydro"/>
</dbReference>
<evidence type="ECO:0000259" key="4">
    <source>
        <dbReference type="Pfam" id="PF13472"/>
    </source>
</evidence>
<gene>
    <name evidence="5" type="ORF">IW15_14300</name>
</gene>
<dbReference type="InterPro" id="IPR036514">
    <property type="entry name" value="SGNH_hydro_sf"/>
</dbReference>
<dbReference type="PANTHER" id="PTHR43695">
    <property type="entry name" value="PUTATIVE (AFU_ORTHOLOGUE AFUA_2G17250)-RELATED"/>
    <property type="match status" value="1"/>
</dbReference>
<dbReference type="Gene3D" id="3.40.50.1110">
    <property type="entry name" value="SGNH hydrolase"/>
    <property type="match status" value="1"/>
</dbReference>
<evidence type="ECO:0000313" key="5">
    <source>
        <dbReference type="EMBL" id="KFF11853.1"/>
    </source>
</evidence>
<keyword evidence="2" id="KW-0378">Hydrolase</keyword>
<dbReference type="eggNOG" id="COG2755">
    <property type="taxonomic scope" value="Bacteria"/>
</dbReference>
<dbReference type="CDD" id="cd01821">
    <property type="entry name" value="Rhamnogalacturan_acetylesterase_like"/>
    <property type="match status" value="1"/>
</dbReference>
<keyword evidence="6" id="KW-1185">Reference proteome</keyword>
<comment type="similarity">
    <text evidence="1">Belongs to the 'GDSL' lipolytic enzyme family.</text>
</comment>
<feature type="chain" id="PRO_5001802141" evidence="3">
    <location>
        <begin position="26"/>
        <end position="281"/>
    </location>
</feature>
<dbReference type="SUPFAM" id="SSF52266">
    <property type="entry name" value="SGNH hydrolase"/>
    <property type="match status" value="1"/>
</dbReference>
<comment type="caution">
    <text evidence="5">The sequence shown here is derived from an EMBL/GenBank/DDBJ whole genome shotgun (WGS) entry which is preliminary data.</text>
</comment>
<evidence type="ECO:0000256" key="1">
    <source>
        <dbReference type="ARBA" id="ARBA00008668"/>
    </source>
</evidence>
<name>A0A086A589_9FLAO</name>
<dbReference type="AlphaFoldDB" id="A0A086A589"/>